<keyword evidence="6 15" id="KW-0963">Cytoplasm</keyword>
<evidence type="ECO:0000256" key="1">
    <source>
        <dbReference type="ARBA" id="ARBA00001946"/>
    </source>
</evidence>
<dbReference type="PANTHER" id="PTHR43340:SF1">
    <property type="entry name" value="HYPOXANTHINE PHOSPHORIBOSYLTRANSFERASE"/>
    <property type="match status" value="1"/>
</dbReference>
<evidence type="ECO:0000256" key="9">
    <source>
        <dbReference type="ARBA" id="ARBA00022723"/>
    </source>
</evidence>
<evidence type="ECO:0000313" key="18">
    <source>
        <dbReference type="Proteomes" id="UP000248795"/>
    </source>
</evidence>
<dbReference type="GO" id="GO:0000287">
    <property type="term" value="F:magnesium ion binding"/>
    <property type="evidence" value="ECO:0007669"/>
    <property type="project" value="TreeGrafter"/>
</dbReference>
<keyword evidence="10 15" id="KW-0660">Purine salvage</keyword>
<evidence type="ECO:0000256" key="2">
    <source>
        <dbReference type="ARBA" id="ARBA00004496"/>
    </source>
</evidence>
<organism evidence="17 18">
    <name type="scientific">Aestuariivirga litoralis</name>
    <dbReference type="NCBI Taxonomy" id="2650924"/>
    <lineage>
        <taxon>Bacteria</taxon>
        <taxon>Pseudomonadati</taxon>
        <taxon>Pseudomonadota</taxon>
        <taxon>Alphaproteobacteria</taxon>
        <taxon>Hyphomicrobiales</taxon>
        <taxon>Aestuariivirgaceae</taxon>
        <taxon>Aestuariivirga</taxon>
    </lineage>
</organism>
<comment type="cofactor">
    <cofactor evidence="1 15">
        <name>Mg(2+)</name>
        <dbReference type="ChEBI" id="CHEBI:18420"/>
    </cofactor>
</comment>
<dbReference type="SUPFAM" id="SSF53271">
    <property type="entry name" value="PRTase-like"/>
    <property type="match status" value="1"/>
</dbReference>
<dbReference type="CDD" id="cd06223">
    <property type="entry name" value="PRTases_typeI"/>
    <property type="match status" value="1"/>
</dbReference>
<accession>A0A2W2BAS2</accession>
<dbReference type="EMBL" id="QKVK01000003">
    <property type="protein sequence ID" value="PZF77384.1"/>
    <property type="molecule type" value="Genomic_DNA"/>
</dbReference>
<dbReference type="GO" id="GO:0006166">
    <property type="term" value="P:purine ribonucleoside salvage"/>
    <property type="evidence" value="ECO:0007669"/>
    <property type="project" value="UniProtKB-KW"/>
</dbReference>
<comment type="subcellular location">
    <subcellularLocation>
        <location evidence="2 15">Cytoplasm</location>
    </subcellularLocation>
</comment>
<dbReference type="GO" id="GO:0046100">
    <property type="term" value="P:hypoxanthine metabolic process"/>
    <property type="evidence" value="ECO:0007669"/>
    <property type="project" value="TreeGrafter"/>
</dbReference>
<dbReference type="GO" id="GO:0005829">
    <property type="term" value="C:cytosol"/>
    <property type="evidence" value="ECO:0007669"/>
    <property type="project" value="TreeGrafter"/>
</dbReference>
<dbReference type="GO" id="GO:0032263">
    <property type="term" value="P:GMP salvage"/>
    <property type="evidence" value="ECO:0007669"/>
    <property type="project" value="TreeGrafter"/>
</dbReference>
<comment type="similarity">
    <text evidence="4 15">Belongs to the purine/pyrimidine phosphoribosyltransferase family.</text>
</comment>
<evidence type="ECO:0000256" key="15">
    <source>
        <dbReference type="RuleBase" id="RU364099"/>
    </source>
</evidence>
<evidence type="ECO:0000256" key="8">
    <source>
        <dbReference type="ARBA" id="ARBA00022679"/>
    </source>
</evidence>
<dbReference type="InterPro" id="IPR029057">
    <property type="entry name" value="PRTase-like"/>
</dbReference>
<evidence type="ECO:0000256" key="5">
    <source>
        <dbReference type="ARBA" id="ARBA00011895"/>
    </source>
</evidence>
<gene>
    <name evidence="17" type="primary">hpt</name>
    <name evidence="17" type="ORF">DK847_08670</name>
</gene>
<dbReference type="Gene3D" id="3.40.50.2020">
    <property type="match status" value="1"/>
</dbReference>
<comment type="pathway">
    <text evidence="3 15">Purine metabolism; IMP biosynthesis via salvage pathway; IMP from hypoxanthine: step 1/1.</text>
</comment>
<feature type="domain" description="Phosphoribosyltransferase" evidence="16">
    <location>
        <begin position="19"/>
        <end position="165"/>
    </location>
</feature>
<protein>
    <recommendedName>
        <fullName evidence="5 15">Hypoxanthine phosphoribosyltransferase</fullName>
        <ecNumber evidence="5 15">2.4.2.8</ecNumber>
    </recommendedName>
</protein>
<dbReference type="InterPro" id="IPR050408">
    <property type="entry name" value="HGPRT"/>
</dbReference>
<dbReference type="Pfam" id="PF00156">
    <property type="entry name" value="Pribosyltran"/>
    <property type="match status" value="1"/>
</dbReference>
<dbReference type="InterPro" id="IPR005904">
    <property type="entry name" value="Hxn_phspho_trans"/>
</dbReference>
<proteinExistence type="inferred from homology"/>
<dbReference type="Proteomes" id="UP000248795">
    <property type="component" value="Unassembled WGS sequence"/>
</dbReference>
<dbReference type="AlphaFoldDB" id="A0A2W2BAS2"/>
<keyword evidence="12 15" id="KW-0460">Magnesium</keyword>
<reference evidence="18" key="1">
    <citation type="submission" date="2018-06" db="EMBL/GenBank/DDBJ databases">
        <title>Aestuariibacter litoralis strain KCTC 52945T.</title>
        <authorList>
            <person name="Li X."/>
            <person name="Salam N."/>
            <person name="Li J.-L."/>
            <person name="Chen Y.-M."/>
            <person name="Yang Z.-W."/>
            <person name="Zhang L.-Y."/>
            <person name="Han M.-X."/>
            <person name="Xiao M."/>
            <person name="Li W.-J."/>
        </authorList>
    </citation>
    <scope>NUCLEOTIDE SEQUENCE [LARGE SCALE GENOMIC DNA]</scope>
    <source>
        <strain evidence="18">KCTC 52945</strain>
    </source>
</reference>
<dbReference type="InterPro" id="IPR000836">
    <property type="entry name" value="PRTase_dom"/>
</dbReference>
<dbReference type="PANTHER" id="PTHR43340">
    <property type="entry name" value="HYPOXANTHINE-GUANINE PHOSPHORIBOSYLTRANSFERASE"/>
    <property type="match status" value="1"/>
</dbReference>
<dbReference type="GO" id="GO:0032264">
    <property type="term" value="P:IMP salvage"/>
    <property type="evidence" value="ECO:0007669"/>
    <property type="project" value="UniProtKB-UniPathway"/>
</dbReference>
<dbReference type="EC" id="2.4.2.8" evidence="5 15"/>
<keyword evidence="9 15" id="KW-0479">Metal-binding</keyword>
<sequence>MSELTIDGHRIGVLFSESEIAARVKAIASDIADREPTNLLVVPILKGSFVFAADLIRAMHHAGLSPEVDFMILSSYRKSTKSSGQVTVLRDIETDVRGRDVLLIDDILESGRTLAFAKDLLAARGAKGTFTAVLLNKPGHLAAHIAADFEGFKCPDKFVVGYGMDMAHQFRELPFVGHIIPTSTPSA</sequence>
<dbReference type="GO" id="GO:0006178">
    <property type="term" value="P:guanine salvage"/>
    <property type="evidence" value="ECO:0007669"/>
    <property type="project" value="TreeGrafter"/>
</dbReference>
<dbReference type="GO" id="GO:0000166">
    <property type="term" value="F:nucleotide binding"/>
    <property type="evidence" value="ECO:0007669"/>
    <property type="project" value="UniProtKB-KW"/>
</dbReference>
<evidence type="ECO:0000256" key="6">
    <source>
        <dbReference type="ARBA" id="ARBA00022490"/>
    </source>
</evidence>
<evidence type="ECO:0000256" key="4">
    <source>
        <dbReference type="ARBA" id="ARBA00008391"/>
    </source>
</evidence>
<name>A0A2W2BAS2_9HYPH</name>
<keyword evidence="11 15" id="KW-0547">Nucleotide-binding</keyword>
<keyword evidence="8 15" id="KW-0808">Transferase</keyword>
<dbReference type="RefSeq" id="WP_111197794.1">
    <property type="nucleotide sequence ID" value="NZ_QKVK01000003.1"/>
</dbReference>
<evidence type="ECO:0000256" key="12">
    <source>
        <dbReference type="ARBA" id="ARBA00022842"/>
    </source>
</evidence>
<dbReference type="GO" id="GO:0052657">
    <property type="term" value="F:guanine phosphoribosyltransferase activity"/>
    <property type="evidence" value="ECO:0007669"/>
    <property type="project" value="RHEA"/>
</dbReference>
<evidence type="ECO:0000256" key="13">
    <source>
        <dbReference type="ARBA" id="ARBA00048811"/>
    </source>
</evidence>
<comment type="catalytic activity">
    <reaction evidence="14">
        <text>IMP + diphosphate = hypoxanthine + 5-phospho-alpha-D-ribose 1-diphosphate</text>
        <dbReference type="Rhea" id="RHEA:17973"/>
        <dbReference type="ChEBI" id="CHEBI:17368"/>
        <dbReference type="ChEBI" id="CHEBI:33019"/>
        <dbReference type="ChEBI" id="CHEBI:58017"/>
        <dbReference type="ChEBI" id="CHEBI:58053"/>
        <dbReference type="EC" id="2.4.2.8"/>
    </reaction>
    <physiologicalReaction direction="right-to-left" evidence="14">
        <dbReference type="Rhea" id="RHEA:17975"/>
    </physiologicalReaction>
</comment>
<evidence type="ECO:0000256" key="10">
    <source>
        <dbReference type="ARBA" id="ARBA00022726"/>
    </source>
</evidence>
<dbReference type="NCBIfam" id="TIGR01203">
    <property type="entry name" value="HGPRTase"/>
    <property type="match status" value="1"/>
</dbReference>
<evidence type="ECO:0000259" key="16">
    <source>
        <dbReference type="Pfam" id="PF00156"/>
    </source>
</evidence>
<keyword evidence="7 15" id="KW-0328">Glycosyltransferase</keyword>
<evidence type="ECO:0000256" key="7">
    <source>
        <dbReference type="ARBA" id="ARBA00022676"/>
    </source>
</evidence>
<dbReference type="GO" id="GO:0004422">
    <property type="term" value="F:hypoxanthine phosphoribosyltransferase activity"/>
    <property type="evidence" value="ECO:0007669"/>
    <property type="project" value="InterPro"/>
</dbReference>
<comment type="caution">
    <text evidence="17">The sequence shown here is derived from an EMBL/GenBank/DDBJ whole genome shotgun (WGS) entry which is preliminary data.</text>
</comment>
<evidence type="ECO:0000313" key="17">
    <source>
        <dbReference type="EMBL" id="PZF77384.1"/>
    </source>
</evidence>
<evidence type="ECO:0000256" key="11">
    <source>
        <dbReference type="ARBA" id="ARBA00022741"/>
    </source>
</evidence>
<dbReference type="UniPathway" id="UPA00591">
    <property type="reaction ID" value="UER00648"/>
</dbReference>
<keyword evidence="18" id="KW-1185">Reference proteome</keyword>
<evidence type="ECO:0000256" key="3">
    <source>
        <dbReference type="ARBA" id="ARBA00004669"/>
    </source>
</evidence>
<comment type="catalytic activity">
    <reaction evidence="13">
        <text>GMP + diphosphate = guanine + 5-phospho-alpha-D-ribose 1-diphosphate</text>
        <dbReference type="Rhea" id="RHEA:25424"/>
        <dbReference type="ChEBI" id="CHEBI:16235"/>
        <dbReference type="ChEBI" id="CHEBI:33019"/>
        <dbReference type="ChEBI" id="CHEBI:58017"/>
        <dbReference type="ChEBI" id="CHEBI:58115"/>
        <dbReference type="EC" id="2.4.2.8"/>
    </reaction>
    <physiologicalReaction direction="right-to-left" evidence="13">
        <dbReference type="Rhea" id="RHEA:25426"/>
    </physiologicalReaction>
</comment>
<evidence type="ECO:0000256" key="14">
    <source>
        <dbReference type="ARBA" id="ARBA00049402"/>
    </source>
</evidence>